<evidence type="ECO:0000313" key="3">
    <source>
        <dbReference type="Proteomes" id="UP000475532"/>
    </source>
</evidence>
<dbReference type="InterPro" id="IPR010060">
    <property type="entry name" value="NRPS_synth"/>
</dbReference>
<dbReference type="EMBL" id="JAAGLI010000536">
    <property type="protein sequence ID" value="NEA24939.1"/>
    <property type="molecule type" value="Genomic_DNA"/>
</dbReference>
<dbReference type="Pfam" id="PF00668">
    <property type="entry name" value="Condensation"/>
    <property type="match status" value="2"/>
</dbReference>
<gene>
    <name evidence="2" type="ORF">G3I70_20965</name>
</gene>
<dbReference type="GO" id="GO:0008610">
    <property type="term" value="P:lipid biosynthetic process"/>
    <property type="evidence" value="ECO:0007669"/>
    <property type="project" value="UniProtKB-ARBA"/>
</dbReference>
<feature type="domain" description="Condensation" evidence="1">
    <location>
        <begin position="41"/>
        <end position="392"/>
    </location>
</feature>
<dbReference type="SUPFAM" id="SSF52777">
    <property type="entry name" value="CoA-dependent acyltransferases"/>
    <property type="match status" value="4"/>
</dbReference>
<dbReference type="InterPro" id="IPR023213">
    <property type="entry name" value="CAT-like_dom_sf"/>
</dbReference>
<reference evidence="2 3" key="1">
    <citation type="submission" date="2020-01" db="EMBL/GenBank/DDBJ databases">
        <title>Insect and environment-associated Actinomycetes.</title>
        <authorList>
            <person name="Currrie C."/>
            <person name="Chevrette M."/>
            <person name="Carlson C."/>
            <person name="Stubbendieck R."/>
            <person name="Wendt-Pienkowski E."/>
        </authorList>
    </citation>
    <scope>NUCLEOTIDE SEQUENCE [LARGE SCALE GENOMIC DNA]</scope>
    <source>
        <strain evidence="2 3">SID10258</strain>
    </source>
</reference>
<organism evidence="2 3">
    <name type="scientific">Actinomadura bangladeshensis</name>
    <dbReference type="NCBI Taxonomy" id="453573"/>
    <lineage>
        <taxon>Bacteria</taxon>
        <taxon>Bacillati</taxon>
        <taxon>Actinomycetota</taxon>
        <taxon>Actinomycetes</taxon>
        <taxon>Streptosporangiales</taxon>
        <taxon>Thermomonosporaceae</taxon>
        <taxon>Actinomadura</taxon>
    </lineage>
</organism>
<dbReference type="Proteomes" id="UP000475532">
    <property type="component" value="Unassembled WGS sequence"/>
</dbReference>
<dbReference type="PANTHER" id="PTHR45398">
    <property type="match status" value="1"/>
</dbReference>
<accession>A0A6L9QHJ2</accession>
<sequence>ARAGARPVLAEPPGGGIGAVPLLPGARSVLERGGGFRRFAQWVAVELPEGIGRPALESIVGAVLDRHDLWRSTLLPDDEHGWVLHAAPPGAVDPSALIRRVEATWSGEESWERLATGELDAALGRLDPAAGVMTQFVWFDAPHAGRLLLVAHHLVVDGVSWRIVVPDLAAAWERIRDGGVPELPAPGTSMRRWAAALAEEAALPEREAELDLWRAMASGPDPLLGARRCDPAVDVAATVRKVSVSLPPDVTEVLLTDLPRAFRTGPNEGLLAGLAMAVARRRADRGVHEPSVLLRMEGHGREEQVIAGADLSRTAGWFTTLFPLRISVGDLDLEDAFAGGAAAGRIVKAVKERWREIPDHGIGYGLLRYLNPRTAPDLAALPSGQIGFNYLGRFPSAGGPEDAGGWAPVPGSAELPADWDPDMPAPVELDINALVTDTAEGPVLTASFAYPSGVLADDDVRALADLWTSALTALSAHARTPGAGGLTPSDVPLVPMGQAEIDAVEARFPALADIWPLTPMQSGLLFHALAAGDGHDAYQVQLVMHLDGHVDPDGVRAAGQALLDRHENLRVAFGSGPGGDPVQVVLDGVRLPWRHLDLRDLPDSDREPRLRDLLAEDRRTGFDTAAAPLLRMTLITTSERGCELVLTSHHLLFDGWSLPLIMRDLLELCGGREPPRPGAYRDFLSWLARRDRAASERAWAEELDGFAEPTLLAPHAGHVDTSLGTSPGIDRVDVALSGATAHALARRAAELGVTVNTLVQGGWAVLLGQLTSRQDVAFGATVSGRPPAVPGVDAMIGLFINTVPVRVRYRQGDSLAGLLADLQKRQAALLDHHHHPLADIHRATGTTALFDTLVVFESYPWDGGTGGIAVGGGVTLGSLSYAGGTHYPLTLMAAPDPLRVSLQYRRELFDRRSAGLIAARYLRVLEQLADDPHVPAGAVDVLLPFERALAGGRRTPRGEAR</sequence>
<feature type="domain" description="Condensation" evidence="1">
    <location>
        <begin position="513"/>
        <end position="947"/>
    </location>
</feature>
<dbReference type="NCBIfam" id="TIGR01720">
    <property type="entry name" value="NRPS-para261"/>
    <property type="match status" value="1"/>
</dbReference>
<proteinExistence type="predicted"/>
<dbReference type="CDD" id="cd19543">
    <property type="entry name" value="DCL_NRPS"/>
    <property type="match status" value="1"/>
</dbReference>
<dbReference type="Gene3D" id="3.30.559.10">
    <property type="entry name" value="Chloramphenicol acetyltransferase-like domain"/>
    <property type="match status" value="2"/>
</dbReference>
<evidence type="ECO:0000313" key="2">
    <source>
        <dbReference type="EMBL" id="NEA24939.1"/>
    </source>
</evidence>
<protein>
    <submittedName>
        <fullName evidence="2">Non-ribosomal peptide synthetase</fullName>
    </submittedName>
</protein>
<comment type="caution">
    <text evidence="2">The sequence shown here is derived from an EMBL/GenBank/DDBJ whole genome shotgun (WGS) entry which is preliminary data.</text>
</comment>
<dbReference type="GO" id="GO:0003824">
    <property type="term" value="F:catalytic activity"/>
    <property type="evidence" value="ECO:0007669"/>
    <property type="project" value="InterPro"/>
</dbReference>
<dbReference type="AlphaFoldDB" id="A0A6L9QHJ2"/>
<dbReference type="PANTHER" id="PTHR45398:SF1">
    <property type="entry name" value="ENZYME, PUTATIVE (JCVI)-RELATED"/>
    <property type="match status" value="1"/>
</dbReference>
<dbReference type="InterPro" id="IPR001242">
    <property type="entry name" value="Condensation_dom"/>
</dbReference>
<dbReference type="Gene3D" id="3.30.559.30">
    <property type="entry name" value="Nonribosomal peptide synthetase, condensation domain"/>
    <property type="match status" value="2"/>
</dbReference>
<feature type="non-terminal residue" evidence="2">
    <location>
        <position position="1"/>
    </location>
</feature>
<evidence type="ECO:0000259" key="1">
    <source>
        <dbReference type="Pfam" id="PF00668"/>
    </source>
</evidence>
<dbReference type="RefSeq" id="WP_239067344.1">
    <property type="nucleotide sequence ID" value="NZ_JAAGLI010000536.1"/>
</dbReference>
<name>A0A6L9QHJ2_9ACTN</name>